<evidence type="ECO:0000256" key="14">
    <source>
        <dbReference type="ARBA" id="ARBA00023125"/>
    </source>
</evidence>
<evidence type="ECO:0000259" key="18">
    <source>
        <dbReference type="PROSITE" id="PS50173"/>
    </source>
</evidence>
<comment type="subcellular location">
    <subcellularLocation>
        <location evidence="2">Cytoplasm</location>
    </subcellularLocation>
</comment>
<keyword evidence="9" id="KW-0235">DNA replication</keyword>
<comment type="catalytic activity">
    <reaction evidence="17">
        <text>DNA(n) + a 2'-deoxyribonucleoside 5'-triphosphate = DNA(n+1) + diphosphate</text>
        <dbReference type="Rhea" id="RHEA:22508"/>
        <dbReference type="Rhea" id="RHEA-COMP:17339"/>
        <dbReference type="Rhea" id="RHEA-COMP:17340"/>
        <dbReference type="ChEBI" id="CHEBI:33019"/>
        <dbReference type="ChEBI" id="CHEBI:61560"/>
        <dbReference type="ChEBI" id="CHEBI:173112"/>
        <dbReference type="EC" id="2.7.7.7"/>
    </reaction>
</comment>
<evidence type="ECO:0000256" key="16">
    <source>
        <dbReference type="ARBA" id="ARBA00025589"/>
    </source>
</evidence>
<dbReference type="Pfam" id="PF11799">
    <property type="entry name" value="IMS_C"/>
    <property type="match status" value="1"/>
</dbReference>
<dbReference type="Gene3D" id="3.30.70.270">
    <property type="match status" value="1"/>
</dbReference>
<evidence type="ECO:0000256" key="7">
    <source>
        <dbReference type="ARBA" id="ARBA00022679"/>
    </source>
</evidence>
<gene>
    <name evidence="19" type="ORF">GCM10023351_04760</name>
</gene>
<feature type="domain" description="UmuC" evidence="18">
    <location>
        <begin position="19"/>
        <end position="199"/>
    </location>
</feature>
<dbReference type="InterPro" id="IPR050116">
    <property type="entry name" value="DNA_polymerase-Y"/>
</dbReference>
<evidence type="ECO:0000313" key="19">
    <source>
        <dbReference type="EMBL" id="GAA4764962.1"/>
    </source>
</evidence>
<dbReference type="SUPFAM" id="SSF100879">
    <property type="entry name" value="Lesion bypass DNA polymerase (Y-family), little finger domain"/>
    <property type="match status" value="1"/>
</dbReference>
<name>A0ABP8ZTG8_9MICO</name>
<keyword evidence="20" id="KW-1185">Reference proteome</keyword>
<keyword evidence="5" id="KW-0515">Mutator protein</keyword>
<evidence type="ECO:0000256" key="12">
    <source>
        <dbReference type="ARBA" id="ARBA00022842"/>
    </source>
</evidence>
<dbReference type="CDD" id="cd03586">
    <property type="entry name" value="PolY_Pol_IV_kappa"/>
    <property type="match status" value="1"/>
</dbReference>
<keyword evidence="7" id="KW-0808">Transferase</keyword>
<evidence type="ECO:0000256" key="1">
    <source>
        <dbReference type="ARBA" id="ARBA00001946"/>
    </source>
</evidence>
<keyword evidence="6" id="KW-0963">Cytoplasm</keyword>
<keyword evidence="10" id="KW-0479">Metal-binding</keyword>
<evidence type="ECO:0000256" key="6">
    <source>
        <dbReference type="ARBA" id="ARBA00022490"/>
    </source>
</evidence>
<evidence type="ECO:0000256" key="9">
    <source>
        <dbReference type="ARBA" id="ARBA00022705"/>
    </source>
</evidence>
<evidence type="ECO:0000256" key="8">
    <source>
        <dbReference type="ARBA" id="ARBA00022695"/>
    </source>
</evidence>
<keyword evidence="11" id="KW-0227">DNA damage</keyword>
<dbReference type="InterPro" id="IPR022880">
    <property type="entry name" value="DNApol_IV"/>
</dbReference>
<evidence type="ECO:0000256" key="17">
    <source>
        <dbReference type="ARBA" id="ARBA00049244"/>
    </source>
</evidence>
<dbReference type="SUPFAM" id="SSF56672">
    <property type="entry name" value="DNA/RNA polymerases"/>
    <property type="match status" value="1"/>
</dbReference>
<evidence type="ECO:0000256" key="2">
    <source>
        <dbReference type="ARBA" id="ARBA00004496"/>
    </source>
</evidence>
<keyword evidence="15" id="KW-0234">DNA repair</keyword>
<keyword evidence="14" id="KW-0238">DNA-binding</keyword>
<dbReference type="InterPro" id="IPR043502">
    <property type="entry name" value="DNA/RNA_pol_sf"/>
</dbReference>
<evidence type="ECO:0000256" key="4">
    <source>
        <dbReference type="ARBA" id="ARBA00012417"/>
    </source>
</evidence>
<reference evidence="20" key="1">
    <citation type="journal article" date="2019" name="Int. J. Syst. Evol. Microbiol.">
        <title>The Global Catalogue of Microorganisms (GCM) 10K type strain sequencing project: providing services to taxonomists for standard genome sequencing and annotation.</title>
        <authorList>
            <consortium name="The Broad Institute Genomics Platform"/>
            <consortium name="The Broad Institute Genome Sequencing Center for Infectious Disease"/>
            <person name="Wu L."/>
            <person name="Ma J."/>
        </authorList>
    </citation>
    <scope>NUCLEOTIDE SEQUENCE [LARGE SCALE GENOMIC DNA]</scope>
    <source>
        <strain evidence="20">JCM 18537</strain>
    </source>
</reference>
<dbReference type="EC" id="2.7.7.7" evidence="4"/>
<dbReference type="InterPro" id="IPR053848">
    <property type="entry name" value="IMS_HHH_1"/>
</dbReference>
<dbReference type="Pfam" id="PF21999">
    <property type="entry name" value="IMS_HHH_1"/>
    <property type="match status" value="1"/>
</dbReference>
<comment type="similarity">
    <text evidence="3">Belongs to the DNA polymerase type-Y family.</text>
</comment>
<dbReference type="InterPro" id="IPR017961">
    <property type="entry name" value="DNA_pol_Y-fam_little_finger"/>
</dbReference>
<dbReference type="InterPro" id="IPR043128">
    <property type="entry name" value="Rev_trsase/Diguanyl_cyclase"/>
</dbReference>
<evidence type="ECO:0000313" key="20">
    <source>
        <dbReference type="Proteomes" id="UP001501645"/>
    </source>
</evidence>
<dbReference type="PANTHER" id="PTHR11076:SF33">
    <property type="entry name" value="DNA POLYMERASE KAPPA"/>
    <property type="match status" value="1"/>
</dbReference>
<dbReference type="InterPro" id="IPR001126">
    <property type="entry name" value="UmuC"/>
</dbReference>
<accession>A0ABP8ZTG8</accession>
<dbReference type="Gene3D" id="3.40.1170.60">
    <property type="match status" value="1"/>
</dbReference>
<dbReference type="InterPro" id="IPR036775">
    <property type="entry name" value="DNA_pol_Y-fam_lit_finger_sf"/>
</dbReference>
<evidence type="ECO:0000256" key="10">
    <source>
        <dbReference type="ARBA" id="ARBA00022723"/>
    </source>
</evidence>
<dbReference type="PROSITE" id="PS50173">
    <property type="entry name" value="UMUC"/>
    <property type="match status" value="1"/>
</dbReference>
<evidence type="ECO:0000256" key="13">
    <source>
        <dbReference type="ARBA" id="ARBA00022932"/>
    </source>
</evidence>
<comment type="cofactor">
    <cofactor evidence="1">
        <name>Mg(2+)</name>
        <dbReference type="ChEBI" id="CHEBI:18420"/>
    </cofactor>
</comment>
<dbReference type="Proteomes" id="UP001501645">
    <property type="component" value="Unassembled WGS sequence"/>
</dbReference>
<dbReference type="Gene3D" id="3.30.1490.100">
    <property type="entry name" value="DNA polymerase, Y-family, little finger domain"/>
    <property type="match status" value="1"/>
</dbReference>
<protein>
    <recommendedName>
        <fullName evidence="4">DNA-directed DNA polymerase</fullName>
        <ecNumber evidence="4">2.7.7.7</ecNumber>
    </recommendedName>
</protein>
<dbReference type="Gene3D" id="1.10.150.20">
    <property type="entry name" value="5' to 3' exonuclease, C-terminal subdomain"/>
    <property type="match status" value="1"/>
</dbReference>
<evidence type="ECO:0000256" key="11">
    <source>
        <dbReference type="ARBA" id="ARBA00022763"/>
    </source>
</evidence>
<comment type="function">
    <text evidence="16">Poorly processive, error-prone DNA polymerase involved in untargeted mutagenesis. Copies undamaged DNA at stalled replication forks, which arise in vivo from mismatched or misaligned primer ends. These misaligned primers can be extended by PolIV. Exhibits no 3'-5' exonuclease (proofreading) activity. May be involved in translesional synthesis, in conjunction with the beta clamp from PolIII.</text>
</comment>
<evidence type="ECO:0000256" key="5">
    <source>
        <dbReference type="ARBA" id="ARBA00022457"/>
    </source>
</evidence>
<dbReference type="NCBIfam" id="NF002883">
    <property type="entry name" value="PRK03352.1"/>
    <property type="match status" value="1"/>
</dbReference>
<proteinExistence type="inferred from homology"/>
<dbReference type="PANTHER" id="PTHR11076">
    <property type="entry name" value="DNA REPAIR POLYMERASE UMUC / TRANSFERASE FAMILY MEMBER"/>
    <property type="match status" value="1"/>
</dbReference>
<evidence type="ECO:0000256" key="15">
    <source>
        <dbReference type="ARBA" id="ARBA00023204"/>
    </source>
</evidence>
<sequence>MTSPGPRGMLGVMEAAAWVLHVDMDQFIAAVEVLRHPELAGRPVIVGGNGDPTERAVVSTASYEARAYGIGSGMPLKIAARKAPDDAVFLPVDHGAYEAVSAEVMAALRALPGVVVEVLGWDECFLGVTTDEPEAVARDAQAAVLAATRLHCSVGIGDNKVRAKIATEFGKPRGLFRLTAANWFEVMGEKQTRDLWGVGPKVQKRLAEHGIRTVRELADADERELVEEFGPKMGVWYLGLGSGHGPAVVDDAPWVARSHSRETTFQENLTTPAQVAAALADLAALAFDDCAAEGRPVSRVNLKVRYAPFTTRTFGRKLPVPSTSRDEVVTAAVALGGTLDADREVRLLGVRAEMPMPESGDPVERTPVRGRI</sequence>
<keyword evidence="8" id="KW-0548">Nucleotidyltransferase</keyword>
<keyword evidence="13" id="KW-0239">DNA-directed DNA polymerase</keyword>
<evidence type="ECO:0000256" key="3">
    <source>
        <dbReference type="ARBA" id="ARBA00010945"/>
    </source>
</evidence>
<dbReference type="Pfam" id="PF00817">
    <property type="entry name" value="IMS"/>
    <property type="match status" value="1"/>
</dbReference>
<comment type="caution">
    <text evidence="19">The sequence shown here is derived from an EMBL/GenBank/DDBJ whole genome shotgun (WGS) entry which is preliminary data.</text>
</comment>
<organism evidence="19 20">
    <name type="scientific">Microbacterium gilvum</name>
    <dbReference type="NCBI Taxonomy" id="1336204"/>
    <lineage>
        <taxon>Bacteria</taxon>
        <taxon>Bacillati</taxon>
        <taxon>Actinomycetota</taxon>
        <taxon>Actinomycetes</taxon>
        <taxon>Micrococcales</taxon>
        <taxon>Microbacteriaceae</taxon>
        <taxon>Microbacterium</taxon>
    </lineage>
</organism>
<dbReference type="EMBL" id="BAABKO010000001">
    <property type="protein sequence ID" value="GAA4764962.1"/>
    <property type="molecule type" value="Genomic_DNA"/>
</dbReference>
<keyword evidence="12" id="KW-0460">Magnesium</keyword>